<feature type="transmembrane region" description="Helical" evidence="5">
    <location>
        <begin position="425"/>
        <end position="445"/>
    </location>
</feature>
<comment type="caution">
    <text evidence="7">The sequence shown here is derived from an EMBL/GenBank/DDBJ whole genome shotgun (WGS) entry which is preliminary data.</text>
</comment>
<accession>A0A2M7QDT2</accession>
<keyword evidence="3 5" id="KW-1133">Transmembrane helix</keyword>
<proteinExistence type="predicted"/>
<feature type="domain" description="O-antigen ligase-related" evidence="6">
    <location>
        <begin position="216"/>
        <end position="434"/>
    </location>
</feature>
<dbReference type="EMBL" id="PFLF01000069">
    <property type="protein sequence ID" value="PIY68932.1"/>
    <property type="molecule type" value="Genomic_DNA"/>
</dbReference>
<keyword evidence="4 5" id="KW-0472">Membrane</keyword>
<feature type="transmembrane region" description="Helical" evidence="5">
    <location>
        <begin position="253"/>
        <end position="271"/>
    </location>
</feature>
<dbReference type="Pfam" id="PF04932">
    <property type="entry name" value="Wzy_C"/>
    <property type="match status" value="1"/>
</dbReference>
<feature type="transmembrane region" description="Helical" evidence="5">
    <location>
        <begin position="129"/>
        <end position="148"/>
    </location>
</feature>
<feature type="transmembrane region" description="Helical" evidence="5">
    <location>
        <begin position="189"/>
        <end position="207"/>
    </location>
</feature>
<evidence type="ECO:0000256" key="3">
    <source>
        <dbReference type="ARBA" id="ARBA00022989"/>
    </source>
</evidence>
<dbReference type="InterPro" id="IPR051533">
    <property type="entry name" value="WaaL-like"/>
</dbReference>
<feature type="transmembrane region" description="Helical" evidence="5">
    <location>
        <begin position="71"/>
        <end position="91"/>
    </location>
</feature>
<evidence type="ECO:0000256" key="2">
    <source>
        <dbReference type="ARBA" id="ARBA00022692"/>
    </source>
</evidence>
<keyword evidence="2 5" id="KW-0812">Transmembrane</keyword>
<feature type="transmembrane region" description="Helical" evidence="5">
    <location>
        <begin position="213"/>
        <end position="246"/>
    </location>
</feature>
<feature type="transmembrane region" description="Helical" evidence="5">
    <location>
        <begin position="457"/>
        <end position="476"/>
    </location>
</feature>
<sequence>MKKLLNWLDTNLIKILTLGYIFVIPLYPKLPVSMVNYTYIAIRVEDFYVAALVGIFIVQLLRRKIKLQTRLLIPFVIFWVAVSISYLWGFYVQKTIIINHLGLLHALRRIEYMSAFFIFASSIQSKKNFLSYFRVVIAALLTVSLYGVGQKFLGWPAVQTMNPEYAKGYILILDANARISSTFGGHYDLAAYLVFLLPLVLAAWIYFKNKWVYFLIFTLSLFCLILTASRVSYGAYIVSTMLFLIFARKWKMLLIVALVTGGLTLTSGTLTNRLTRTFQQKQIFIDKRTGQTTVPRKLNPNELPVGDYVINKTSTENGATDVNSLSLQSKDAKQAIDQIREDIRARARQDGRTLTQKQEEQLLQETLRNLKVVTTMLPDISFATRLQVEWPRAIKAFIKYPILGKGPSAITEATDNDFLRWLGEFGLFGTLSFLAILFLMAKELFLAIRSSQKDENILLLAVLFSMFGLLINATYIDVFEASKVAYQFWMIMGLFIGFTQLKKLPIAVSKPPIRPKKK</sequence>
<name>A0A2M7QDT2_9BACT</name>
<dbReference type="InterPro" id="IPR007016">
    <property type="entry name" value="O-antigen_ligase-rel_domated"/>
</dbReference>
<feature type="transmembrane region" description="Helical" evidence="5">
    <location>
        <begin position="40"/>
        <end position="59"/>
    </location>
</feature>
<evidence type="ECO:0000256" key="5">
    <source>
        <dbReference type="SAM" id="Phobius"/>
    </source>
</evidence>
<evidence type="ECO:0000256" key="1">
    <source>
        <dbReference type="ARBA" id="ARBA00004141"/>
    </source>
</evidence>
<evidence type="ECO:0000256" key="4">
    <source>
        <dbReference type="ARBA" id="ARBA00023136"/>
    </source>
</evidence>
<organism evidence="7 8">
    <name type="scientific">Candidatus Roizmanbacteria bacterium CG_4_10_14_0_8_um_filter_39_9</name>
    <dbReference type="NCBI Taxonomy" id="1974829"/>
    <lineage>
        <taxon>Bacteria</taxon>
        <taxon>Candidatus Roizmaniibacteriota</taxon>
    </lineage>
</organism>
<dbReference type="AlphaFoldDB" id="A0A2M7QDT2"/>
<gene>
    <name evidence="7" type="ORF">COY90_03295</name>
</gene>
<protein>
    <recommendedName>
        <fullName evidence="6">O-antigen ligase-related domain-containing protein</fullName>
    </recommendedName>
</protein>
<dbReference type="PANTHER" id="PTHR37422">
    <property type="entry name" value="TEICHURONIC ACID BIOSYNTHESIS PROTEIN TUAE"/>
    <property type="match status" value="1"/>
</dbReference>
<comment type="subcellular location">
    <subcellularLocation>
        <location evidence="1">Membrane</location>
        <topology evidence="1">Multi-pass membrane protein</topology>
    </subcellularLocation>
</comment>
<dbReference type="Proteomes" id="UP000230108">
    <property type="component" value="Unassembled WGS sequence"/>
</dbReference>
<evidence type="ECO:0000259" key="6">
    <source>
        <dbReference type="Pfam" id="PF04932"/>
    </source>
</evidence>
<evidence type="ECO:0000313" key="8">
    <source>
        <dbReference type="Proteomes" id="UP000230108"/>
    </source>
</evidence>
<dbReference type="PANTHER" id="PTHR37422:SF13">
    <property type="entry name" value="LIPOPOLYSACCHARIDE BIOSYNTHESIS PROTEIN PA4999-RELATED"/>
    <property type="match status" value="1"/>
</dbReference>
<reference evidence="8" key="1">
    <citation type="submission" date="2017-09" db="EMBL/GenBank/DDBJ databases">
        <title>Depth-based differentiation of microbial function through sediment-hosted aquifers and enrichment of novel symbionts in the deep terrestrial subsurface.</title>
        <authorList>
            <person name="Probst A.J."/>
            <person name="Ladd B."/>
            <person name="Jarett J.K."/>
            <person name="Geller-Mcgrath D.E."/>
            <person name="Sieber C.M.K."/>
            <person name="Emerson J.B."/>
            <person name="Anantharaman K."/>
            <person name="Thomas B.C."/>
            <person name="Malmstrom R."/>
            <person name="Stieglmeier M."/>
            <person name="Klingl A."/>
            <person name="Woyke T."/>
            <person name="Ryan C.M."/>
            <person name="Banfield J.F."/>
        </authorList>
    </citation>
    <scope>NUCLEOTIDE SEQUENCE [LARGE SCALE GENOMIC DNA]</scope>
</reference>
<evidence type="ECO:0000313" key="7">
    <source>
        <dbReference type="EMBL" id="PIY68932.1"/>
    </source>
</evidence>
<feature type="transmembrane region" description="Helical" evidence="5">
    <location>
        <begin position="488"/>
        <end position="508"/>
    </location>
</feature>
<feature type="transmembrane region" description="Helical" evidence="5">
    <location>
        <begin position="12"/>
        <end position="28"/>
    </location>
</feature>
<dbReference type="GO" id="GO:0016020">
    <property type="term" value="C:membrane"/>
    <property type="evidence" value="ECO:0007669"/>
    <property type="project" value="UniProtKB-SubCell"/>
</dbReference>